<name>A0ABP8QG91_9GAMM</name>
<evidence type="ECO:0000256" key="4">
    <source>
        <dbReference type="ARBA" id="ARBA00023136"/>
    </source>
</evidence>
<gene>
    <name evidence="6" type="ORF">GCM10023095_27960</name>
</gene>
<evidence type="ECO:0000313" key="7">
    <source>
        <dbReference type="Proteomes" id="UP001501321"/>
    </source>
</evidence>
<evidence type="ECO:0000256" key="5">
    <source>
        <dbReference type="SAM" id="Phobius"/>
    </source>
</evidence>
<dbReference type="Proteomes" id="UP001501321">
    <property type="component" value="Unassembled WGS sequence"/>
</dbReference>
<protein>
    <recommendedName>
        <fullName evidence="8">Isoprenylcysteine carboxylmethyltransferase family protein</fullName>
    </recommendedName>
</protein>
<dbReference type="Pfam" id="PF04191">
    <property type="entry name" value="PEMT"/>
    <property type="match status" value="1"/>
</dbReference>
<feature type="transmembrane region" description="Helical" evidence="5">
    <location>
        <begin position="27"/>
        <end position="44"/>
    </location>
</feature>
<dbReference type="PANTHER" id="PTHR43847:SF1">
    <property type="entry name" value="BLL3993 PROTEIN"/>
    <property type="match status" value="1"/>
</dbReference>
<keyword evidence="4 5" id="KW-0472">Membrane</keyword>
<feature type="transmembrane region" description="Helical" evidence="5">
    <location>
        <begin position="79"/>
        <end position="108"/>
    </location>
</feature>
<keyword evidence="7" id="KW-1185">Reference proteome</keyword>
<comment type="subcellular location">
    <subcellularLocation>
        <location evidence="1">Endomembrane system</location>
        <topology evidence="1">Multi-pass membrane protein</topology>
    </subcellularLocation>
</comment>
<organism evidence="6 7">
    <name type="scientific">Pseudaeromonas paramecii</name>
    <dbReference type="NCBI Taxonomy" id="2138166"/>
    <lineage>
        <taxon>Bacteria</taxon>
        <taxon>Pseudomonadati</taxon>
        <taxon>Pseudomonadota</taxon>
        <taxon>Gammaproteobacteria</taxon>
        <taxon>Aeromonadales</taxon>
        <taxon>Aeromonadaceae</taxon>
        <taxon>Pseudaeromonas</taxon>
    </lineage>
</organism>
<evidence type="ECO:0000313" key="6">
    <source>
        <dbReference type="EMBL" id="GAA4502744.1"/>
    </source>
</evidence>
<evidence type="ECO:0000256" key="1">
    <source>
        <dbReference type="ARBA" id="ARBA00004127"/>
    </source>
</evidence>
<dbReference type="EMBL" id="BAABFC010000022">
    <property type="protein sequence ID" value="GAA4502744.1"/>
    <property type="molecule type" value="Genomic_DNA"/>
</dbReference>
<dbReference type="PANTHER" id="PTHR43847">
    <property type="entry name" value="BLL3993 PROTEIN"/>
    <property type="match status" value="1"/>
</dbReference>
<dbReference type="Gene3D" id="1.20.120.1630">
    <property type="match status" value="1"/>
</dbReference>
<keyword evidence="2 5" id="KW-0812">Transmembrane</keyword>
<dbReference type="InterPro" id="IPR052527">
    <property type="entry name" value="Metal_cation-efflux_comp"/>
</dbReference>
<proteinExistence type="predicted"/>
<evidence type="ECO:0000256" key="2">
    <source>
        <dbReference type="ARBA" id="ARBA00022692"/>
    </source>
</evidence>
<evidence type="ECO:0008006" key="8">
    <source>
        <dbReference type="Google" id="ProtNLM"/>
    </source>
</evidence>
<dbReference type="InterPro" id="IPR007318">
    <property type="entry name" value="Phopholipid_MeTrfase"/>
</dbReference>
<dbReference type="RefSeq" id="WP_345014205.1">
    <property type="nucleotide sequence ID" value="NZ_BAABFC010000022.1"/>
</dbReference>
<accession>A0ABP8QG91</accession>
<sequence length="146" mass="16613">MPYVVAQFVGLLLVAWPWSGQWPTPLALLGWLPSLGLALWSLWCNPPGNFRIRPVPHPKGRLVCTGPYRYIRHPMYASLLLFALGCVLGYLSLASILAAVLLWVVLWAKARREEQQLLRQFSAYRDYRVRTGFFLPSGCGRSARDR</sequence>
<evidence type="ECO:0000256" key="3">
    <source>
        <dbReference type="ARBA" id="ARBA00022989"/>
    </source>
</evidence>
<reference evidence="7" key="1">
    <citation type="journal article" date="2019" name="Int. J. Syst. Evol. Microbiol.">
        <title>The Global Catalogue of Microorganisms (GCM) 10K type strain sequencing project: providing services to taxonomists for standard genome sequencing and annotation.</title>
        <authorList>
            <consortium name="The Broad Institute Genomics Platform"/>
            <consortium name="The Broad Institute Genome Sequencing Center for Infectious Disease"/>
            <person name="Wu L."/>
            <person name="Ma J."/>
        </authorList>
    </citation>
    <scope>NUCLEOTIDE SEQUENCE [LARGE SCALE GENOMIC DNA]</scope>
    <source>
        <strain evidence="7">JCM 32226</strain>
    </source>
</reference>
<keyword evidence="3 5" id="KW-1133">Transmembrane helix</keyword>
<comment type="caution">
    <text evidence="6">The sequence shown here is derived from an EMBL/GenBank/DDBJ whole genome shotgun (WGS) entry which is preliminary data.</text>
</comment>